<evidence type="ECO:0000313" key="3">
    <source>
        <dbReference type="Proteomes" id="UP000003438"/>
    </source>
</evidence>
<dbReference type="OrthoDB" id="10004820at2"/>
<feature type="transmembrane region" description="Helical" evidence="1">
    <location>
        <begin position="77"/>
        <end position="101"/>
    </location>
</feature>
<dbReference type="HOGENOM" id="CLU_1618145_0_0_9"/>
<dbReference type="EMBL" id="ACBY02000026">
    <property type="protein sequence ID" value="EFB75392.1"/>
    <property type="molecule type" value="Genomic_DNA"/>
</dbReference>
<keyword evidence="1" id="KW-1133">Transmembrane helix</keyword>
<comment type="caution">
    <text evidence="2">The sequence shown here is derived from an EMBL/GenBank/DDBJ whole genome shotgun (WGS) entry which is preliminary data.</text>
</comment>
<feature type="transmembrane region" description="Helical" evidence="1">
    <location>
        <begin position="53"/>
        <end position="71"/>
    </location>
</feature>
<name>D1PPD0_9FIRM</name>
<accession>D1PPD0</accession>
<sequence length="164" mass="17915">MDKRNRLALAYLLAGISAAGRAMLAMPDNTQLQELSLTVLAVVGYLLIARRTVLPLVCGAAQLVLELILCGSQNGGVWVWLLPLLRSLDLWILLLTTVLMLRQAGMPHRLMPGVAALPLAVYTVAHQLGRPAVVSSTAFILFSVLLLWYAVLMIRAYNAARVRE</sequence>
<protein>
    <submittedName>
        <fullName evidence="2">Uncharacterized protein</fullName>
    </submittedName>
</protein>
<feature type="transmembrane region" description="Helical" evidence="1">
    <location>
        <begin position="134"/>
        <end position="154"/>
    </location>
</feature>
<gene>
    <name evidence="2" type="ORF">SUBVAR_06245</name>
</gene>
<reference evidence="2" key="1">
    <citation type="submission" date="2009-12" db="EMBL/GenBank/DDBJ databases">
        <authorList>
            <person name="Weinstock G."/>
            <person name="Sodergren E."/>
            <person name="Clifton S."/>
            <person name="Fulton L."/>
            <person name="Fulton B."/>
            <person name="Courtney L."/>
            <person name="Fronick C."/>
            <person name="Harrison M."/>
            <person name="Strong C."/>
            <person name="Farmer C."/>
            <person name="Delahaunty K."/>
            <person name="Markovic C."/>
            <person name="Hall O."/>
            <person name="Minx P."/>
            <person name="Tomlinson C."/>
            <person name="Mitreva M."/>
            <person name="Nelson J."/>
            <person name="Hou S."/>
            <person name="Wollam A."/>
            <person name="Pepin K.H."/>
            <person name="Johnson M."/>
            <person name="Bhonagiri V."/>
            <person name="Nash W.E."/>
            <person name="Warren W."/>
            <person name="Chinwalla A."/>
            <person name="Mardis E.R."/>
            <person name="Wilson R.K."/>
        </authorList>
    </citation>
    <scope>NUCLEOTIDE SEQUENCE [LARGE SCALE GENOMIC DNA]</scope>
    <source>
        <strain evidence="2">DSM 15176</strain>
    </source>
</reference>
<evidence type="ECO:0000256" key="1">
    <source>
        <dbReference type="SAM" id="Phobius"/>
    </source>
</evidence>
<keyword evidence="3" id="KW-1185">Reference proteome</keyword>
<proteinExistence type="predicted"/>
<dbReference type="Proteomes" id="UP000003438">
    <property type="component" value="Unassembled WGS sequence"/>
</dbReference>
<keyword evidence="1" id="KW-0812">Transmembrane</keyword>
<evidence type="ECO:0000313" key="2">
    <source>
        <dbReference type="EMBL" id="EFB75392.1"/>
    </source>
</evidence>
<dbReference type="STRING" id="411471.SUBVAR_06245"/>
<organism evidence="2 3">
    <name type="scientific">Subdoligranulum variabile DSM 15176</name>
    <dbReference type="NCBI Taxonomy" id="411471"/>
    <lineage>
        <taxon>Bacteria</taxon>
        <taxon>Bacillati</taxon>
        <taxon>Bacillota</taxon>
        <taxon>Clostridia</taxon>
        <taxon>Eubacteriales</taxon>
        <taxon>Oscillospiraceae</taxon>
        <taxon>Subdoligranulum</taxon>
    </lineage>
</organism>
<dbReference type="AlphaFoldDB" id="D1PPD0"/>
<keyword evidence="1" id="KW-0472">Membrane</keyword>
<dbReference type="RefSeq" id="WP_007047610.1">
    <property type="nucleotide sequence ID" value="NZ_GG704769.1"/>
</dbReference>